<name>A0A5B0M5F1_PUCGR</name>
<evidence type="ECO:0000313" key="5">
    <source>
        <dbReference type="Proteomes" id="UP000325313"/>
    </source>
</evidence>
<dbReference type="PANTHER" id="PTHR48159:SF1">
    <property type="entry name" value="MEMBRANE-ASSOCIATED GIANT PROTEIN ANTIGEN, PUTATIVE-RELATED"/>
    <property type="match status" value="1"/>
</dbReference>
<evidence type="ECO:0000256" key="1">
    <source>
        <dbReference type="PROSITE-ProRule" id="PRU00325"/>
    </source>
</evidence>
<feature type="domain" description="SWIM-type" evidence="3">
    <location>
        <begin position="571"/>
        <end position="608"/>
    </location>
</feature>
<dbReference type="PROSITE" id="PS50966">
    <property type="entry name" value="ZF_SWIM"/>
    <property type="match status" value="1"/>
</dbReference>
<evidence type="ECO:0000313" key="4">
    <source>
        <dbReference type="EMBL" id="KAA1071190.1"/>
    </source>
</evidence>
<reference evidence="4 5" key="1">
    <citation type="submission" date="2019-05" db="EMBL/GenBank/DDBJ databases">
        <title>Emergence of the Ug99 lineage of the wheat stem rust pathogen through somatic hybridization.</title>
        <authorList>
            <person name="Li F."/>
            <person name="Upadhyaya N.M."/>
            <person name="Sperschneider J."/>
            <person name="Matny O."/>
            <person name="Nguyen-Phuc H."/>
            <person name="Mago R."/>
            <person name="Raley C."/>
            <person name="Miller M.E."/>
            <person name="Silverstein K.A.T."/>
            <person name="Henningsen E."/>
            <person name="Hirsch C.D."/>
            <person name="Visser B."/>
            <person name="Pretorius Z.A."/>
            <person name="Steffenson B.J."/>
            <person name="Schwessinger B."/>
            <person name="Dodds P.N."/>
            <person name="Figueroa M."/>
        </authorList>
    </citation>
    <scope>NUCLEOTIDE SEQUENCE [LARGE SCALE GENOMIC DNA]</scope>
    <source>
        <strain evidence="4 5">Ug99</strain>
    </source>
</reference>
<keyword evidence="1" id="KW-0862">Zinc</keyword>
<sequence length="970" mass="110801">MAEIEQAPVAAVPPASTQYIAVPPGVTSAPNAMRLVRHLGGTTPTFAENPHRFTIPGNSFAEALTFVHLMSASIRWIKQRTTPNKSKPAAEPLGRGRRPESTFKLEYLCPCSGHLKRSVNSRKFHESVRCGCKAGFSIAHHIKTNSLRVVWNWHHNHDPTSHLHMKATRLPEIVDQWLKDRVDSGLNWEAINTLRRTPDVLDLVSPQIKPEGMAKRMYDRVRYLILTRRVSLARRDPNPFQSLTLWAQELQAKNWNCLSDPVDSEKFLFAFQSPWQQRMLRDHGSSMIMLDSTHKSVTNYFLSDGRKISLYSVLIRDPIVGKGVPIAWAFTASEAEEPVARILQWIRNTTGTFPVSLMSDCALAITNAVKRAYGDLEHRAPLHYWCLFHVLKAFKAQTKTYVRDLSDAAFDQFRNIVYSPTNPNLAMISYWLRWREVSRGFANYFRKQWLHRMLNWAVFFRAVSMICIFLQYSLQPADLFILTQSAHQGIHTNNYTEAWHRVLKSQYIKPNDTRRIDEVVRIFVDEVEPNYRWSQVEVEEGFKPQKINKFQRRAKATADGYSQELMQLLGIRVCQTESHGRLTCCNCPHFTRLGSSCKHMYYVARVHNLLVVEKTEQPRPNEHRQAFHTEMLPITQVETNDLTSNHPLSYLSSLTFIDFTDVGTPLHTLNASWEDPIDQLMSLHTYRTAANRIDTVRAHALNLSAPAPTELHVAHLLQADSADSLFEVPAHNEIRITHHQRPTQLAKRGNAEGPGGLPQTASKRPRVRRTSIEIEEPSATAAAQLVGGQLIDISHNNRSSSITSTDAIRTDIQISEDDRWCLNQKAVASAIAAVVAMSEIMNKKKHRTEIIANSSPESMERHMLSLHVILRMVEESIPGGILTPRPDIYGVGEVGKMKKGEVEKLMAELLSVCWKHLKRIDLLLSELRNRMGLWKSTTTRYCELFKQRCHEARNMVEDYCPSAERRVQIR</sequence>
<organism evidence="4 5">
    <name type="scientific">Puccinia graminis f. sp. tritici</name>
    <dbReference type="NCBI Taxonomy" id="56615"/>
    <lineage>
        <taxon>Eukaryota</taxon>
        <taxon>Fungi</taxon>
        <taxon>Dikarya</taxon>
        <taxon>Basidiomycota</taxon>
        <taxon>Pucciniomycotina</taxon>
        <taxon>Pucciniomycetes</taxon>
        <taxon>Pucciniales</taxon>
        <taxon>Pucciniaceae</taxon>
        <taxon>Puccinia</taxon>
    </lineage>
</organism>
<dbReference type="GO" id="GO:0008270">
    <property type="term" value="F:zinc ion binding"/>
    <property type="evidence" value="ECO:0007669"/>
    <property type="project" value="UniProtKB-KW"/>
</dbReference>
<dbReference type="EMBL" id="VDEP01000479">
    <property type="protein sequence ID" value="KAA1071190.1"/>
    <property type="molecule type" value="Genomic_DNA"/>
</dbReference>
<comment type="caution">
    <text evidence="4">The sequence shown here is derived from an EMBL/GenBank/DDBJ whole genome shotgun (WGS) entry which is preliminary data.</text>
</comment>
<accession>A0A5B0M5F1</accession>
<dbReference type="AlphaFoldDB" id="A0A5B0M5F1"/>
<evidence type="ECO:0000259" key="3">
    <source>
        <dbReference type="PROSITE" id="PS50966"/>
    </source>
</evidence>
<dbReference type="InterPro" id="IPR007527">
    <property type="entry name" value="Znf_SWIM"/>
</dbReference>
<dbReference type="PANTHER" id="PTHR48159">
    <property type="entry name" value="MULE DOMAIN-CONTAINING PROTEIN"/>
    <property type="match status" value="1"/>
</dbReference>
<proteinExistence type="predicted"/>
<protein>
    <recommendedName>
        <fullName evidence="3">SWIM-type domain-containing protein</fullName>
    </recommendedName>
</protein>
<dbReference type="Proteomes" id="UP000325313">
    <property type="component" value="Unassembled WGS sequence"/>
</dbReference>
<evidence type="ECO:0000256" key="2">
    <source>
        <dbReference type="SAM" id="MobiDB-lite"/>
    </source>
</evidence>
<gene>
    <name evidence="4" type="ORF">PGTUg99_012123</name>
</gene>
<keyword evidence="1" id="KW-0863">Zinc-finger</keyword>
<keyword evidence="1" id="KW-0479">Metal-binding</keyword>
<feature type="region of interest" description="Disordered" evidence="2">
    <location>
        <begin position="740"/>
        <end position="768"/>
    </location>
</feature>